<dbReference type="RefSeq" id="WP_259138552.1">
    <property type="nucleotide sequence ID" value="NZ_JANUXX010000005.1"/>
</dbReference>
<organism evidence="2 3">
    <name type="scientific">Streptococcus sciuri</name>
    <dbReference type="NCBI Taxonomy" id="2973939"/>
    <lineage>
        <taxon>Bacteria</taxon>
        <taxon>Bacillati</taxon>
        <taxon>Bacillota</taxon>
        <taxon>Bacilli</taxon>
        <taxon>Lactobacillales</taxon>
        <taxon>Streptococcaceae</taxon>
        <taxon>Streptococcus</taxon>
    </lineage>
</organism>
<evidence type="ECO:0000313" key="3">
    <source>
        <dbReference type="Proteomes" id="UP001206548"/>
    </source>
</evidence>
<dbReference type="EMBL" id="JANUXX010000005">
    <property type="protein sequence ID" value="MCS4488409.1"/>
    <property type="molecule type" value="Genomic_DNA"/>
</dbReference>
<dbReference type="Proteomes" id="UP001206548">
    <property type="component" value="Unassembled WGS sequence"/>
</dbReference>
<dbReference type="Pfam" id="PF12651">
    <property type="entry name" value="RHH_3"/>
    <property type="match status" value="1"/>
</dbReference>
<keyword evidence="3" id="KW-1185">Reference proteome</keyword>
<evidence type="ECO:0000259" key="1">
    <source>
        <dbReference type="Pfam" id="PF12651"/>
    </source>
</evidence>
<reference evidence="2 3" key="1">
    <citation type="journal article" date="2023" name="Int. J. Syst. Evol. Microbiol.">
        <title>Streptococcus sciuri sp. nov., Staphylococcus marylandisciuri sp. nov. and Staphylococcus americanisciuri sp. nov., isolated from faeces of eastern grey squirrel (Sciurus carolinensis).</title>
        <authorList>
            <person name="Volokhov D.V."/>
            <person name="Zagorodnyaya T.A."/>
            <person name="Furtak V.A."/>
            <person name="Nattanmai G."/>
            <person name="Randall L."/>
            <person name="Jose S."/>
            <person name="Gao Y."/>
            <person name="Eisenberg T."/>
            <person name="Delmonte P."/>
            <person name="Blom J."/>
            <person name="Mitchell K.K."/>
        </authorList>
    </citation>
    <scope>NUCLEOTIDE SEQUENCE [LARGE SCALE GENOMIC DNA]</scope>
    <source>
        <strain evidence="2 3">SQ9-PEA</strain>
    </source>
</reference>
<dbReference type="InterPro" id="IPR038733">
    <property type="entry name" value="Predicted_DNA_bind_prot_RHH"/>
</dbReference>
<evidence type="ECO:0000313" key="2">
    <source>
        <dbReference type="EMBL" id="MCS4488409.1"/>
    </source>
</evidence>
<feature type="domain" description="Predicted DNA-binding protein ribbon-helix-helix" evidence="1">
    <location>
        <begin position="20"/>
        <end position="51"/>
    </location>
</feature>
<accession>A0ABT2F7K0</accession>
<name>A0ABT2F7K0_9STRE</name>
<protein>
    <submittedName>
        <fullName evidence="2">Ribbon-helix-helix domain-containing protein</fullName>
    </submittedName>
</protein>
<comment type="caution">
    <text evidence="2">The sequence shown here is derived from an EMBL/GenBank/DDBJ whole genome shotgun (WGS) entry which is preliminary data.</text>
</comment>
<sequence>MAKKMGRPTNDPKDYQMRIRLSETHKNKLDDLSQKTGKTKADIIREGIDLVYRLEK</sequence>
<proteinExistence type="predicted"/>
<gene>
    <name evidence="2" type="ORF">NXS10_05485</name>
</gene>